<keyword evidence="7" id="KW-0496">Mitochondrion</keyword>
<evidence type="ECO:0000259" key="12">
    <source>
        <dbReference type="PROSITE" id="PS51826"/>
    </source>
</evidence>
<evidence type="ECO:0000256" key="6">
    <source>
        <dbReference type="ARBA" id="ARBA00022946"/>
    </source>
</evidence>
<dbReference type="Gene3D" id="2.40.50.100">
    <property type="match status" value="1"/>
</dbReference>
<evidence type="ECO:0000313" key="14">
    <source>
        <dbReference type="Proteomes" id="UP000770015"/>
    </source>
</evidence>
<dbReference type="Proteomes" id="UP000770015">
    <property type="component" value="Unassembled WGS sequence"/>
</dbReference>
<feature type="compositionally biased region" description="Polar residues" evidence="10">
    <location>
        <begin position="141"/>
        <end position="162"/>
    </location>
</feature>
<dbReference type="OrthoDB" id="15567at2759"/>
<evidence type="ECO:0000256" key="4">
    <source>
        <dbReference type="ARBA" id="ARBA00022679"/>
    </source>
</evidence>
<organism evidence="13 14">
    <name type="scientific">Plectosphaerella plurivora</name>
    <dbReference type="NCBI Taxonomy" id="936078"/>
    <lineage>
        <taxon>Eukaryota</taxon>
        <taxon>Fungi</taxon>
        <taxon>Dikarya</taxon>
        <taxon>Ascomycota</taxon>
        <taxon>Pezizomycotina</taxon>
        <taxon>Sordariomycetes</taxon>
        <taxon>Hypocreomycetidae</taxon>
        <taxon>Glomerellales</taxon>
        <taxon>Plectosphaerellaceae</taxon>
        <taxon>Plectosphaerella</taxon>
    </lineage>
</organism>
<dbReference type="InterPro" id="IPR023213">
    <property type="entry name" value="CAT-like_dom_sf"/>
</dbReference>
<dbReference type="FunFam" id="2.40.50.100:FF:000013">
    <property type="entry name" value="Dihydrolipoamide acetyltransferase component of pyruvate dehydrogenase complex"/>
    <property type="match status" value="1"/>
</dbReference>
<comment type="subcellular location">
    <subcellularLocation>
        <location evidence="2">Mitochondrion matrix</location>
    </subcellularLocation>
</comment>
<keyword evidence="4 9" id="KW-0808">Transferase</keyword>
<dbReference type="GO" id="GO:0045333">
    <property type="term" value="P:cellular respiration"/>
    <property type="evidence" value="ECO:0007669"/>
    <property type="project" value="UniProtKB-ARBA"/>
</dbReference>
<dbReference type="Pfam" id="PF00198">
    <property type="entry name" value="2-oxoacid_dh"/>
    <property type="match status" value="1"/>
</dbReference>
<gene>
    <name evidence="13" type="ORF">F5X68DRAFT_243642</name>
</gene>
<dbReference type="AlphaFoldDB" id="A0A9P9AC99"/>
<dbReference type="SUPFAM" id="SSF51230">
    <property type="entry name" value="Single hybrid motif"/>
    <property type="match status" value="1"/>
</dbReference>
<dbReference type="GO" id="GO:0031405">
    <property type="term" value="F:lipoic acid binding"/>
    <property type="evidence" value="ECO:0007669"/>
    <property type="project" value="TreeGrafter"/>
</dbReference>
<feature type="domain" description="Peripheral subunit-binding (PSBD)" evidence="12">
    <location>
        <begin position="163"/>
        <end position="200"/>
    </location>
</feature>
<keyword evidence="8 9" id="KW-0012">Acyltransferase</keyword>
<dbReference type="FunFam" id="3.30.559.10:FF:000007">
    <property type="entry name" value="Dihydrolipoamide acetyltransferase component of pyruvate dehydrogenase complex"/>
    <property type="match status" value="1"/>
</dbReference>
<evidence type="ECO:0000256" key="9">
    <source>
        <dbReference type="RuleBase" id="RU003423"/>
    </source>
</evidence>
<dbReference type="EMBL" id="JAGSXJ010000002">
    <property type="protein sequence ID" value="KAH6695145.1"/>
    <property type="molecule type" value="Genomic_DNA"/>
</dbReference>
<evidence type="ECO:0000256" key="5">
    <source>
        <dbReference type="ARBA" id="ARBA00022823"/>
    </source>
</evidence>
<keyword evidence="5 9" id="KW-0450">Lipoyl</keyword>
<dbReference type="SUPFAM" id="SSF52777">
    <property type="entry name" value="CoA-dependent acyltransferases"/>
    <property type="match status" value="1"/>
</dbReference>
<evidence type="ECO:0000256" key="8">
    <source>
        <dbReference type="ARBA" id="ARBA00023315"/>
    </source>
</evidence>
<comment type="caution">
    <text evidence="13">The sequence shown here is derived from an EMBL/GenBank/DDBJ whole genome shotgun (WGS) entry which is preliminary data.</text>
</comment>
<dbReference type="GO" id="GO:0016407">
    <property type="term" value="F:acetyltransferase activity"/>
    <property type="evidence" value="ECO:0007669"/>
    <property type="project" value="TreeGrafter"/>
</dbReference>
<keyword evidence="6" id="KW-0809">Transit peptide</keyword>
<dbReference type="InterPro" id="IPR000089">
    <property type="entry name" value="Biotin_lipoyl"/>
</dbReference>
<evidence type="ECO:0000259" key="11">
    <source>
        <dbReference type="PROSITE" id="PS50968"/>
    </source>
</evidence>
<dbReference type="InterPro" id="IPR001078">
    <property type="entry name" value="2-oxoacid_DH_actylTfrase"/>
</dbReference>
<dbReference type="Gene3D" id="4.10.320.10">
    <property type="entry name" value="E3-binding domain"/>
    <property type="match status" value="1"/>
</dbReference>
<dbReference type="PROSITE" id="PS50968">
    <property type="entry name" value="BIOTINYL_LIPOYL"/>
    <property type="match status" value="1"/>
</dbReference>
<dbReference type="EC" id="2.3.1.-" evidence="9"/>
<accession>A0A9P9AC99</accession>
<evidence type="ECO:0000313" key="13">
    <source>
        <dbReference type="EMBL" id="KAH6695145.1"/>
    </source>
</evidence>
<comment type="cofactor">
    <cofactor evidence="1 9">
        <name>(R)-lipoate</name>
        <dbReference type="ChEBI" id="CHEBI:83088"/>
    </cofactor>
</comment>
<evidence type="ECO:0000256" key="10">
    <source>
        <dbReference type="SAM" id="MobiDB-lite"/>
    </source>
</evidence>
<sequence length="473" mass="50492">MLTRIAYASAGHVARSSRLLGRVNCHHGRTFTSTATLQDLRPYLLADIGEGITECQIISWAVKAGDAVQQFDPICEVQSDKATVEITSRFEGKIEKLHYDEGDVAKVGSALLDIDVPAEDEGAKESPTLEEMMPEAPALENPTTTEAPQTEIGSSSPSPTSQLITPAVRRLLREHGVNISDVQGTGKDGRILKHDVVKHVEEHAQRVTQAPTLSRAIPEGASDDQRVPLSPVQSKMFESMTASLAIPHLLYTHTVDMTSLANLIDRAKKDVSLAHRLTDEAGAPTKLTLLPFILKALSQAASRFPTVNALVDEGDSAGQKPSLLLKKFHHFGVAVDTPGGLLVPVVRDVQGRSVLALASETARLAQLARAGKLAPGDMRGASLVVSNIGSIGGSVVGPVIVSPMTAILAVGQLEDVAAFDVGKDGVEHVVKRRKAVFSWSADHRVLDGATMARCAKELAFWLERPELLGIGLS</sequence>
<dbReference type="GO" id="GO:0005759">
    <property type="term" value="C:mitochondrial matrix"/>
    <property type="evidence" value="ECO:0007669"/>
    <property type="project" value="UniProtKB-SubCell"/>
</dbReference>
<protein>
    <recommendedName>
        <fullName evidence="9">Dihydrolipoamide acetyltransferase component of pyruvate dehydrogenase complex</fullName>
        <ecNumber evidence="9">2.3.1.-</ecNumber>
    </recommendedName>
</protein>
<proteinExistence type="inferred from homology"/>
<feature type="region of interest" description="Disordered" evidence="10">
    <location>
        <begin position="121"/>
        <end position="162"/>
    </location>
</feature>
<dbReference type="PROSITE" id="PS00189">
    <property type="entry name" value="LIPOYL"/>
    <property type="match status" value="1"/>
</dbReference>
<dbReference type="Gene3D" id="3.30.559.10">
    <property type="entry name" value="Chloramphenicol acetyltransferase-like domain"/>
    <property type="match status" value="1"/>
</dbReference>
<name>A0A9P9AC99_9PEZI</name>
<evidence type="ECO:0000256" key="1">
    <source>
        <dbReference type="ARBA" id="ARBA00001938"/>
    </source>
</evidence>
<dbReference type="PANTHER" id="PTHR43178:SF5">
    <property type="entry name" value="LIPOAMIDE ACYLTRANSFERASE COMPONENT OF BRANCHED-CHAIN ALPHA-KETO ACID DEHYDROGENASE COMPLEX, MITOCHONDRIAL"/>
    <property type="match status" value="1"/>
</dbReference>
<dbReference type="Pfam" id="PF02817">
    <property type="entry name" value="E3_binding"/>
    <property type="match status" value="1"/>
</dbReference>
<keyword evidence="14" id="KW-1185">Reference proteome</keyword>
<evidence type="ECO:0000256" key="2">
    <source>
        <dbReference type="ARBA" id="ARBA00004305"/>
    </source>
</evidence>
<dbReference type="SUPFAM" id="SSF47005">
    <property type="entry name" value="Peripheral subunit-binding domain of 2-oxo acid dehydrogenase complex"/>
    <property type="match status" value="1"/>
</dbReference>
<dbReference type="CDD" id="cd06849">
    <property type="entry name" value="lipoyl_domain"/>
    <property type="match status" value="1"/>
</dbReference>
<dbReference type="Pfam" id="PF00364">
    <property type="entry name" value="Biotin_lipoyl"/>
    <property type="match status" value="1"/>
</dbReference>
<evidence type="ECO:0000256" key="3">
    <source>
        <dbReference type="ARBA" id="ARBA00007317"/>
    </source>
</evidence>
<comment type="similarity">
    <text evidence="3 9">Belongs to the 2-oxoacid dehydrogenase family.</text>
</comment>
<evidence type="ECO:0000256" key="7">
    <source>
        <dbReference type="ARBA" id="ARBA00023128"/>
    </source>
</evidence>
<reference evidence="13" key="1">
    <citation type="journal article" date="2021" name="Nat. Commun.">
        <title>Genetic determinants of endophytism in the Arabidopsis root mycobiome.</title>
        <authorList>
            <person name="Mesny F."/>
            <person name="Miyauchi S."/>
            <person name="Thiergart T."/>
            <person name="Pickel B."/>
            <person name="Atanasova L."/>
            <person name="Karlsson M."/>
            <person name="Huettel B."/>
            <person name="Barry K.W."/>
            <person name="Haridas S."/>
            <person name="Chen C."/>
            <person name="Bauer D."/>
            <person name="Andreopoulos W."/>
            <person name="Pangilinan J."/>
            <person name="LaButti K."/>
            <person name="Riley R."/>
            <person name="Lipzen A."/>
            <person name="Clum A."/>
            <person name="Drula E."/>
            <person name="Henrissat B."/>
            <person name="Kohler A."/>
            <person name="Grigoriev I.V."/>
            <person name="Martin F.M."/>
            <person name="Hacquard S."/>
        </authorList>
    </citation>
    <scope>NUCLEOTIDE SEQUENCE</scope>
    <source>
        <strain evidence="13">MPI-SDFR-AT-0117</strain>
    </source>
</reference>
<feature type="domain" description="Lipoyl-binding" evidence="11">
    <location>
        <begin position="34"/>
        <end position="115"/>
    </location>
</feature>
<dbReference type="InterPro" id="IPR036625">
    <property type="entry name" value="E3-bd_dom_sf"/>
</dbReference>
<dbReference type="InterPro" id="IPR011053">
    <property type="entry name" value="Single_hybrid_motif"/>
</dbReference>
<dbReference type="InterPro" id="IPR050743">
    <property type="entry name" value="2-oxoacid_DH_E2_comp"/>
</dbReference>
<dbReference type="PROSITE" id="PS51826">
    <property type="entry name" value="PSBD"/>
    <property type="match status" value="1"/>
</dbReference>
<dbReference type="PANTHER" id="PTHR43178">
    <property type="entry name" value="DIHYDROLIPOAMIDE ACETYLTRANSFERASE COMPONENT OF PYRUVATE DEHYDROGENASE COMPLEX"/>
    <property type="match status" value="1"/>
</dbReference>
<dbReference type="InterPro" id="IPR004167">
    <property type="entry name" value="PSBD"/>
</dbReference>
<dbReference type="InterPro" id="IPR003016">
    <property type="entry name" value="2-oxoA_DH_lipoyl-BS"/>
</dbReference>